<keyword evidence="1" id="KW-0472">Membrane</keyword>
<evidence type="ECO:0000256" key="1">
    <source>
        <dbReference type="SAM" id="Phobius"/>
    </source>
</evidence>
<dbReference type="EMBL" id="OB794568">
    <property type="protein sequence ID" value="CAD7430619.1"/>
    <property type="molecule type" value="Genomic_DNA"/>
</dbReference>
<keyword evidence="1" id="KW-0812">Transmembrane</keyword>
<protein>
    <submittedName>
        <fullName evidence="2">Uncharacterized protein</fullName>
    </submittedName>
</protein>
<reference evidence="2" key="1">
    <citation type="submission" date="2020-11" db="EMBL/GenBank/DDBJ databases">
        <authorList>
            <person name="Tran Van P."/>
        </authorList>
    </citation>
    <scope>NUCLEOTIDE SEQUENCE</scope>
</reference>
<dbReference type="AlphaFoldDB" id="A0A7R9ECU3"/>
<gene>
    <name evidence="2" type="ORF">TMSB3V08_LOCUS7373</name>
</gene>
<evidence type="ECO:0000313" key="2">
    <source>
        <dbReference type="EMBL" id="CAD7430619.1"/>
    </source>
</evidence>
<accession>A0A7R9ECU3</accession>
<proteinExistence type="predicted"/>
<name>A0A7R9ECU3_9NEOP</name>
<dbReference type="Gene3D" id="2.60.120.290">
    <property type="entry name" value="Spermadhesin, CUB domain"/>
    <property type="match status" value="1"/>
</dbReference>
<sequence>MLALSDPIQPYQLVDEVSAFDAKIEEQISDAGASTKRVKDYKKTKMNKGIMVFEEFLKKLENTWKGKKIELSGRNDDICGNYNGHRLYLGLGERGFLTAKNVTSQLYSRLQISDDNISSHEKCNLEIVTCPSCVISVTFRHLNLSHHCGGGNVVMDSPCRCDLVWLSEPSYEDVSKMPFCGLYGPMMTNDIVNTLTYRSLTRTLAVALMFSESHQHAFTLEYSSERNHQFLKGSPSASDVIPGNGSNSGILKSPYFPASYPRDLDMEYAITCQPETSSNCRVRVLFQDFQIATGSIMEVIQGLTSEQRVLETLHHPVFPVHSPLEKEHVIPINDGFYVSLRGIFGPASRIAIVYTAFNYMGLILLISAMIVLLYRLGARARQQRELQNQLRSISEMLVDWFSHAKDLKHSGQIRDKLNFSRTALADEAEIL</sequence>
<dbReference type="SUPFAM" id="SSF49854">
    <property type="entry name" value="Spermadhesin, CUB domain"/>
    <property type="match status" value="2"/>
</dbReference>
<feature type="transmembrane region" description="Helical" evidence="1">
    <location>
        <begin position="351"/>
        <end position="374"/>
    </location>
</feature>
<keyword evidence="1" id="KW-1133">Transmembrane helix</keyword>
<organism evidence="2">
    <name type="scientific">Timema monikensis</name>
    <dbReference type="NCBI Taxonomy" id="170555"/>
    <lineage>
        <taxon>Eukaryota</taxon>
        <taxon>Metazoa</taxon>
        <taxon>Ecdysozoa</taxon>
        <taxon>Arthropoda</taxon>
        <taxon>Hexapoda</taxon>
        <taxon>Insecta</taxon>
        <taxon>Pterygota</taxon>
        <taxon>Neoptera</taxon>
        <taxon>Polyneoptera</taxon>
        <taxon>Phasmatodea</taxon>
        <taxon>Timematodea</taxon>
        <taxon>Timematoidea</taxon>
        <taxon>Timematidae</taxon>
        <taxon>Timema</taxon>
    </lineage>
</organism>
<dbReference type="InterPro" id="IPR035914">
    <property type="entry name" value="Sperma_CUB_dom_sf"/>
</dbReference>